<evidence type="ECO:0000313" key="1">
    <source>
        <dbReference type="EMBL" id="TGK87975.1"/>
    </source>
</evidence>
<proteinExistence type="predicted"/>
<gene>
    <name evidence="1" type="ORF">EHQ23_03760</name>
    <name evidence="2" type="ORF">EHQ26_16285</name>
</gene>
<evidence type="ECO:0000313" key="3">
    <source>
        <dbReference type="Proteomes" id="UP000297394"/>
    </source>
</evidence>
<evidence type="ECO:0008006" key="5">
    <source>
        <dbReference type="Google" id="ProtNLM"/>
    </source>
</evidence>
<accession>A0A4R9IHQ7</accession>
<reference evidence="2" key="1">
    <citation type="submission" date="2018-10" db="EMBL/GenBank/DDBJ databases">
        <authorList>
            <person name="Vincent A.T."/>
            <person name="Schiettekatte O."/>
            <person name="Bourhy P."/>
            <person name="Veyrier F.J."/>
            <person name="Picardeau M."/>
        </authorList>
    </citation>
    <scope>NUCLEOTIDE SEQUENCE</scope>
    <source>
        <strain evidence="2">201800281</strain>
    </source>
</reference>
<dbReference type="Proteomes" id="UP000297394">
    <property type="component" value="Unassembled WGS sequence"/>
</dbReference>
<name>A0A4R9IHQ7_9LEPT</name>
<reference evidence="3 4" key="2">
    <citation type="journal article" date="2019" name="PLoS Negl. Trop. Dis.">
        <title>Revisiting the worldwide diversity of Leptospira species in the environment.</title>
        <authorList>
            <person name="Vincent A.T."/>
            <person name="Schiettekatte O."/>
            <person name="Bourhy P."/>
            <person name="Veyrier F.J."/>
            <person name="Picardeau M."/>
        </authorList>
    </citation>
    <scope>NUCLEOTIDE SEQUENCE [LARGE SCALE GENOMIC DNA]</scope>
    <source>
        <strain evidence="1 3">201800280</strain>
        <strain evidence="4">201800281</strain>
    </source>
</reference>
<dbReference type="OrthoDB" id="345027at2"/>
<dbReference type="RefSeq" id="WP_135748449.1">
    <property type="nucleotide sequence ID" value="NZ_RQFL01000031.1"/>
</dbReference>
<dbReference type="Proteomes" id="UP000297918">
    <property type="component" value="Unassembled WGS sequence"/>
</dbReference>
<keyword evidence="4" id="KW-1185">Reference proteome</keyword>
<sequence length="318" mass="34410">MKPVFLITIFLCLFTCKKKDSSNTDEILLGLFLLQPTDLILELGYPGSQNQIKNSDLVGKTSGITVKVGGVTATNVSAVSSDTIQFTMPTIPGVSENAAVDFVVEKDGASVYTTKVRYRPLLSWSINEPHAIYRPIDGRDNKSFFQITATTATHVFNTFGHDLFDLDIYYFTSLNGTPIPFANKRRNGAEFNRVALNAGTVYVMVQHISGFGGSYNLQIANSGVAASSSAKLTYSGWTFNLCYDSMGTGPITANNCDTQMAVYNPTRNGRCTYPGDQGLTTRNYYAEGGYANQTTNQNGCLNPGGGSSNEAEAIFIAD</sequence>
<dbReference type="EMBL" id="RQFL01000031">
    <property type="protein sequence ID" value="TGK88627.1"/>
    <property type="molecule type" value="Genomic_DNA"/>
</dbReference>
<dbReference type="EMBL" id="RQFM01000010">
    <property type="protein sequence ID" value="TGK87975.1"/>
    <property type="molecule type" value="Genomic_DNA"/>
</dbReference>
<evidence type="ECO:0000313" key="4">
    <source>
        <dbReference type="Proteomes" id="UP000297918"/>
    </source>
</evidence>
<dbReference type="AlphaFoldDB" id="A0A4R9IHQ7"/>
<dbReference type="Gene3D" id="2.60.120.380">
    <property type="match status" value="1"/>
</dbReference>
<evidence type="ECO:0000313" key="2">
    <source>
        <dbReference type="EMBL" id="TGK88627.1"/>
    </source>
</evidence>
<comment type="caution">
    <text evidence="1">The sequence shown here is derived from an EMBL/GenBank/DDBJ whole genome shotgun (WGS) entry which is preliminary data.</text>
</comment>
<organism evidence="1 3">
    <name type="scientific">Leptospira bourretii</name>
    <dbReference type="NCBI Taxonomy" id="2484962"/>
    <lineage>
        <taxon>Bacteria</taxon>
        <taxon>Pseudomonadati</taxon>
        <taxon>Spirochaetota</taxon>
        <taxon>Spirochaetia</taxon>
        <taxon>Leptospirales</taxon>
        <taxon>Leptospiraceae</taxon>
        <taxon>Leptospira</taxon>
    </lineage>
</organism>
<protein>
    <recommendedName>
        <fullName evidence="5">IPT/TIG domain-containing protein</fullName>
    </recommendedName>
</protein>